<evidence type="ECO:0000313" key="7">
    <source>
        <dbReference type="EMBL" id="KAL0820441.1"/>
    </source>
</evidence>
<evidence type="ECO:0000256" key="5">
    <source>
        <dbReference type="ARBA" id="ARBA00033740"/>
    </source>
</evidence>
<dbReference type="AlphaFoldDB" id="A0ABD0SPR6"/>
<evidence type="ECO:0000256" key="3">
    <source>
        <dbReference type="ARBA" id="ARBA00022723"/>
    </source>
</evidence>
<evidence type="ECO:0000256" key="2">
    <source>
        <dbReference type="ARBA" id="ARBA00022679"/>
    </source>
</evidence>
<dbReference type="PROSITE" id="PS00723">
    <property type="entry name" value="POLYPRENYL_SYNTHASE_1"/>
    <property type="match status" value="1"/>
</dbReference>
<dbReference type="GO" id="GO:0046872">
    <property type="term" value="F:metal ion binding"/>
    <property type="evidence" value="ECO:0007669"/>
    <property type="project" value="UniProtKB-KW"/>
</dbReference>
<dbReference type="CDD" id="cd00867">
    <property type="entry name" value="Trans_IPPS"/>
    <property type="match status" value="1"/>
</dbReference>
<dbReference type="InterPro" id="IPR008949">
    <property type="entry name" value="Isoprenoid_synthase_dom_sf"/>
</dbReference>
<protein>
    <recommendedName>
        <fullName evidence="6">Farnesyl pyrophosphate synthase</fullName>
    </recommendedName>
</protein>
<accession>A0ABD0SPR6</accession>
<dbReference type="GO" id="GO:0006720">
    <property type="term" value="P:isoprenoid metabolic process"/>
    <property type="evidence" value="ECO:0007669"/>
    <property type="project" value="UniProtKB-ARBA"/>
</dbReference>
<comment type="caution">
    <text evidence="7">The sequence shown here is derived from an EMBL/GenBank/DDBJ whole genome shotgun (WGS) entry which is preliminary data.</text>
</comment>
<dbReference type="GO" id="GO:0042811">
    <property type="term" value="P:pheromone biosynthetic process"/>
    <property type="evidence" value="ECO:0007669"/>
    <property type="project" value="UniProtKB-ARBA"/>
</dbReference>
<organism evidence="7 8">
    <name type="scientific">Loxostege sticticalis</name>
    <name type="common">Beet webworm moth</name>
    <dbReference type="NCBI Taxonomy" id="481309"/>
    <lineage>
        <taxon>Eukaryota</taxon>
        <taxon>Metazoa</taxon>
        <taxon>Ecdysozoa</taxon>
        <taxon>Arthropoda</taxon>
        <taxon>Hexapoda</taxon>
        <taxon>Insecta</taxon>
        <taxon>Pterygota</taxon>
        <taxon>Neoptera</taxon>
        <taxon>Endopterygota</taxon>
        <taxon>Lepidoptera</taxon>
        <taxon>Glossata</taxon>
        <taxon>Ditrysia</taxon>
        <taxon>Pyraloidea</taxon>
        <taxon>Crambidae</taxon>
        <taxon>Pyraustinae</taxon>
        <taxon>Loxostege</taxon>
    </lineage>
</organism>
<dbReference type="PANTHER" id="PTHR11525:SF0">
    <property type="entry name" value="FARNESYL PYROPHOSPHATE SYNTHASE"/>
    <property type="match status" value="1"/>
</dbReference>
<evidence type="ECO:0000256" key="1">
    <source>
        <dbReference type="ARBA" id="ARBA00001946"/>
    </source>
</evidence>
<proteinExistence type="predicted"/>
<dbReference type="SFLD" id="SFLDS00005">
    <property type="entry name" value="Isoprenoid_Synthase_Type_I"/>
    <property type="match status" value="1"/>
</dbReference>
<gene>
    <name evidence="7" type="ORF">ABMA28_006315</name>
</gene>
<dbReference type="InterPro" id="IPR039702">
    <property type="entry name" value="FPS1-like"/>
</dbReference>
<dbReference type="Proteomes" id="UP001549921">
    <property type="component" value="Unassembled WGS sequence"/>
</dbReference>
<reference evidence="7 8" key="1">
    <citation type="submission" date="2024-06" db="EMBL/GenBank/DDBJ databases">
        <title>A chromosome-level genome assembly of beet webworm, Loxostege sticticalis.</title>
        <authorList>
            <person name="Zhang Y."/>
        </authorList>
    </citation>
    <scope>NUCLEOTIDE SEQUENCE [LARGE SCALE GENOMIC DNA]</scope>
    <source>
        <strain evidence="7">AQ028</strain>
        <tissue evidence="7">Male pupae</tissue>
    </source>
</reference>
<evidence type="ECO:0000313" key="8">
    <source>
        <dbReference type="Proteomes" id="UP001549921"/>
    </source>
</evidence>
<evidence type="ECO:0000256" key="4">
    <source>
        <dbReference type="ARBA" id="ARBA00022842"/>
    </source>
</evidence>
<comment type="pathway">
    <text evidence="5">Pheromone biosynthesis.</text>
</comment>
<sequence length="740" mass="85001">MLPWRMKPFLLPTTFIARHAPKSVTVINRKNIWTNHQNQHNAENEKFLALFPDVVSTLSKTETLKIFPELSEFVKKLFEYNSAGGKKIQGLMTVTAYQMLEKPENITEESLRLARVLGWCVELLQTFFHIQYDIIDNSSTRHGSVCWYQLPDVGMRALNDTSFVISLLMEYIKYNFGDKKYYSALLDVFNEAILQITLGQHFEAASARNISSFTEENYNKIANFKITYYTYKLPVYVSLLLANKSHEGVYKNEEDLLHQMGILTSMQKDFMDCFDEESESGKAGTAIQEGKCTWLAVQALARCTPVQREELAACYGAADPARVRRVQRLYERLELPALYRETERAAYDSILKRIDAIPKDNVVPPDLIRKLFHTVIYARRPISLGVTMRLSEEEKFLQVFPQIVSSIIQRNDKFPNVPGVGRFLKELLEYNSAGGNKTRGLMTVHAYQMLENPDDITEESLKRARLLGWYAEMLQTSLVLLDDIIDNSSTRRGSVCWYRLPKVGLRAINDSTVFLGVLYDSMKANFGNEPWYPRLFEYFNEAMLQFALGQHMDVTSLRNYDHFTMDIYNAIASTKMAYYTFKMPTYCALLLAKKPEGGAFRNMEDIITDMGTLIMMQNDYMDCFGDEAVAGKAGTDIQEGKCTWFAVTALQHCSAEQREEFEACYGKPDASSVQRIKRLYEHFQLPTIYRDAERTAYDSIVNRIKALPSDNDVPPAVMLKLLDMMYNMRSKPEKLVSKIL</sequence>
<dbReference type="InterPro" id="IPR000092">
    <property type="entry name" value="Polyprenyl_synt"/>
</dbReference>
<dbReference type="SUPFAM" id="SSF48576">
    <property type="entry name" value="Terpenoid synthases"/>
    <property type="match status" value="2"/>
</dbReference>
<comment type="cofactor">
    <cofactor evidence="1">
        <name>Mg(2+)</name>
        <dbReference type="ChEBI" id="CHEBI:18420"/>
    </cofactor>
</comment>
<dbReference type="PANTHER" id="PTHR11525">
    <property type="entry name" value="FARNESYL-PYROPHOSPHATE SYNTHETASE"/>
    <property type="match status" value="1"/>
</dbReference>
<keyword evidence="4" id="KW-0460">Magnesium</keyword>
<name>A0ABD0SPR6_LOXSC</name>
<evidence type="ECO:0000256" key="6">
    <source>
        <dbReference type="ARBA" id="ARBA00034546"/>
    </source>
</evidence>
<dbReference type="GO" id="GO:0016740">
    <property type="term" value="F:transferase activity"/>
    <property type="evidence" value="ECO:0007669"/>
    <property type="project" value="UniProtKB-KW"/>
</dbReference>
<keyword evidence="2" id="KW-0808">Transferase</keyword>
<dbReference type="EMBL" id="JBEDNZ010000019">
    <property type="protein sequence ID" value="KAL0820441.1"/>
    <property type="molecule type" value="Genomic_DNA"/>
</dbReference>
<dbReference type="InterPro" id="IPR033749">
    <property type="entry name" value="Polyprenyl_synt_CS"/>
</dbReference>
<dbReference type="Gene3D" id="1.10.600.10">
    <property type="entry name" value="Farnesyl Diphosphate Synthase"/>
    <property type="match status" value="2"/>
</dbReference>
<dbReference type="Pfam" id="PF00348">
    <property type="entry name" value="polyprenyl_synt"/>
    <property type="match status" value="2"/>
</dbReference>
<keyword evidence="3" id="KW-0479">Metal-binding</keyword>